<accession>A0ABR2GD55</accession>
<keyword evidence="2" id="KW-1185">Reference proteome</keyword>
<organism evidence="1 2">
    <name type="scientific">Hibiscus sabdariffa</name>
    <name type="common">roselle</name>
    <dbReference type="NCBI Taxonomy" id="183260"/>
    <lineage>
        <taxon>Eukaryota</taxon>
        <taxon>Viridiplantae</taxon>
        <taxon>Streptophyta</taxon>
        <taxon>Embryophyta</taxon>
        <taxon>Tracheophyta</taxon>
        <taxon>Spermatophyta</taxon>
        <taxon>Magnoliopsida</taxon>
        <taxon>eudicotyledons</taxon>
        <taxon>Gunneridae</taxon>
        <taxon>Pentapetalae</taxon>
        <taxon>rosids</taxon>
        <taxon>malvids</taxon>
        <taxon>Malvales</taxon>
        <taxon>Malvaceae</taxon>
        <taxon>Malvoideae</taxon>
        <taxon>Hibiscus</taxon>
    </lineage>
</organism>
<reference evidence="1 2" key="1">
    <citation type="journal article" date="2024" name="G3 (Bethesda)">
        <title>Genome assembly of Hibiscus sabdariffa L. provides insights into metabolisms of medicinal natural products.</title>
        <authorList>
            <person name="Kim T."/>
        </authorList>
    </citation>
    <scope>NUCLEOTIDE SEQUENCE [LARGE SCALE GENOMIC DNA]</scope>
    <source>
        <strain evidence="1">TK-2024</strain>
        <tissue evidence="1">Old leaves</tissue>
    </source>
</reference>
<comment type="caution">
    <text evidence="1">The sequence shown here is derived from an EMBL/GenBank/DDBJ whole genome shotgun (WGS) entry which is preliminary data.</text>
</comment>
<sequence length="68" mass="7388">MKQMDNNVKRKANLTTPISFFPLSDDSPHSHARSSAVTLAPTALAMTVEYSSRLNALNWCPKIEGAGV</sequence>
<name>A0ABR2GD55_9ROSI</name>
<evidence type="ECO:0000313" key="1">
    <source>
        <dbReference type="EMBL" id="KAK8600819.1"/>
    </source>
</evidence>
<evidence type="ECO:0000313" key="2">
    <source>
        <dbReference type="Proteomes" id="UP001472677"/>
    </source>
</evidence>
<protein>
    <submittedName>
        <fullName evidence="1">Uncharacterized protein</fullName>
    </submittedName>
</protein>
<gene>
    <name evidence="1" type="ORF">V6N12_050667</name>
</gene>
<dbReference type="Proteomes" id="UP001472677">
    <property type="component" value="Unassembled WGS sequence"/>
</dbReference>
<dbReference type="EMBL" id="JBBPBM010000001">
    <property type="protein sequence ID" value="KAK8600819.1"/>
    <property type="molecule type" value="Genomic_DNA"/>
</dbReference>
<proteinExistence type="predicted"/>